<dbReference type="EMBL" id="PPHD01043359">
    <property type="protein sequence ID" value="POI24160.1"/>
    <property type="molecule type" value="Genomic_DNA"/>
</dbReference>
<comment type="caution">
    <text evidence="2">The sequence shown here is derived from an EMBL/GenBank/DDBJ whole genome shotgun (WGS) entry which is preliminary data.</text>
</comment>
<keyword evidence="3" id="KW-1185">Reference proteome</keyword>
<reference evidence="2 3" key="1">
    <citation type="submission" date="2018-01" db="EMBL/GenBank/DDBJ databases">
        <title>Comparison of the Chinese Bamboo Partridge and Red Junglefowl genome sequences highlights the importance of demography in genome evolution.</title>
        <authorList>
            <person name="Tiley G.P."/>
            <person name="Kimball R.T."/>
            <person name="Braun E.L."/>
            <person name="Burleigh J.G."/>
        </authorList>
    </citation>
    <scope>NUCLEOTIDE SEQUENCE [LARGE SCALE GENOMIC DNA]</scope>
    <source>
        <strain evidence="2">RTK389</strain>
        <tissue evidence="2">Blood</tissue>
    </source>
</reference>
<feature type="compositionally biased region" description="Acidic residues" evidence="1">
    <location>
        <begin position="85"/>
        <end position="94"/>
    </location>
</feature>
<proteinExistence type="predicted"/>
<dbReference type="Proteomes" id="UP000237246">
    <property type="component" value="Unassembled WGS sequence"/>
</dbReference>
<accession>A0A2P4SJ79</accession>
<dbReference type="AlphaFoldDB" id="A0A2P4SJ79"/>
<feature type="compositionally biased region" description="Low complexity" evidence="1">
    <location>
        <begin position="155"/>
        <end position="170"/>
    </location>
</feature>
<sequence>MFRRPPRNFRGRQRAASSGSSGDERELASAPPLGCDRDEEAGSEESEEARGGTASSSEGARTAAEQPLPSGEPVRGTGAVLSFGSEEEEREGDEEFFKIKRPSFNEVTFRIQKKEILLSAEREADESKKVPQLEPGTDNTKGAQETKEENYSSLSEDYNSTDSENESNTSQRRKDSSAGQFPGHL</sequence>
<evidence type="ECO:0008006" key="4">
    <source>
        <dbReference type="Google" id="ProtNLM"/>
    </source>
</evidence>
<evidence type="ECO:0000313" key="3">
    <source>
        <dbReference type="Proteomes" id="UP000237246"/>
    </source>
</evidence>
<feature type="compositionally biased region" description="Basic and acidic residues" evidence="1">
    <location>
        <begin position="120"/>
        <end position="131"/>
    </location>
</feature>
<feature type="compositionally biased region" description="Low complexity" evidence="1">
    <location>
        <begin position="51"/>
        <end position="65"/>
    </location>
</feature>
<protein>
    <recommendedName>
        <fullName evidence="4">GCFC2 factor</fullName>
    </recommendedName>
</protein>
<gene>
    <name evidence="2" type="ORF">CIB84_012092</name>
</gene>
<evidence type="ECO:0000256" key="1">
    <source>
        <dbReference type="SAM" id="MobiDB-lite"/>
    </source>
</evidence>
<name>A0A2P4SJ79_BAMTH</name>
<feature type="compositionally biased region" description="Basic residues" evidence="1">
    <location>
        <begin position="1"/>
        <end position="13"/>
    </location>
</feature>
<feature type="region of interest" description="Disordered" evidence="1">
    <location>
        <begin position="120"/>
        <end position="185"/>
    </location>
</feature>
<dbReference type="OrthoDB" id="9216003at2759"/>
<evidence type="ECO:0000313" key="2">
    <source>
        <dbReference type="EMBL" id="POI24160.1"/>
    </source>
</evidence>
<organism evidence="2 3">
    <name type="scientific">Bambusicola thoracicus</name>
    <name type="common">Chinese bamboo-partridge</name>
    <name type="synonym">Perdix thoracica</name>
    <dbReference type="NCBI Taxonomy" id="9083"/>
    <lineage>
        <taxon>Eukaryota</taxon>
        <taxon>Metazoa</taxon>
        <taxon>Chordata</taxon>
        <taxon>Craniata</taxon>
        <taxon>Vertebrata</taxon>
        <taxon>Euteleostomi</taxon>
        <taxon>Archelosauria</taxon>
        <taxon>Archosauria</taxon>
        <taxon>Dinosauria</taxon>
        <taxon>Saurischia</taxon>
        <taxon>Theropoda</taxon>
        <taxon>Coelurosauria</taxon>
        <taxon>Aves</taxon>
        <taxon>Neognathae</taxon>
        <taxon>Galloanserae</taxon>
        <taxon>Galliformes</taxon>
        <taxon>Phasianidae</taxon>
        <taxon>Perdicinae</taxon>
        <taxon>Bambusicola</taxon>
    </lineage>
</organism>
<feature type="region of interest" description="Disordered" evidence="1">
    <location>
        <begin position="1"/>
        <end position="102"/>
    </location>
</feature>
<feature type="compositionally biased region" description="Acidic residues" evidence="1">
    <location>
        <begin position="37"/>
        <end position="47"/>
    </location>
</feature>